<comment type="caution">
    <text evidence="8">The sequence shown here is derived from an EMBL/GenBank/DDBJ whole genome shotgun (WGS) entry which is preliminary data.</text>
</comment>
<keyword evidence="4" id="KW-0804">Transcription</keyword>
<evidence type="ECO:0000256" key="4">
    <source>
        <dbReference type="ARBA" id="ARBA00023163"/>
    </source>
</evidence>
<evidence type="ECO:0000313" key="9">
    <source>
        <dbReference type="Proteomes" id="UP000824890"/>
    </source>
</evidence>
<dbReference type="EMBL" id="JAGKQM010000017">
    <property type="protein sequence ID" value="KAH0870257.1"/>
    <property type="molecule type" value="Genomic_DNA"/>
</dbReference>
<dbReference type="PROSITE" id="PS50863">
    <property type="entry name" value="B3"/>
    <property type="match status" value="1"/>
</dbReference>
<evidence type="ECO:0000256" key="1">
    <source>
        <dbReference type="ARBA" id="ARBA00004123"/>
    </source>
</evidence>
<comment type="subcellular location">
    <subcellularLocation>
        <location evidence="1">Nucleus</location>
    </subcellularLocation>
</comment>
<keyword evidence="3" id="KW-0238">DNA-binding</keyword>
<dbReference type="CDD" id="cd10017">
    <property type="entry name" value="B3_DNA"/>
    <property type="match status" value="2"/>
</dbReference>
<evidence type="ECO:0000313" key="8">
    <source>
        <dbReference type="EMBL" id="KAH0870257.1"/>
    </source>
</evidence>
<dbReference type="InterPro" id="IPR003340">
    <property type="entry name" value="B3_DNA-bd"/>
</dbReference>
<organism evidence="8 9">
    <name type="scientific">Brassica napus</name>
    <name type="common">Rape</name>
    <dbReference type="NCBI Taxonomy" id="3708"/>
    <lineage>
        <taxon>Eukaryota</taxon>
        <taxon>Viridiplantae</taxon>
        <taxon>Streptophyta</taxon>
        <taxon>Embryophyta</taxon>
        <taxon>Tracheophyta</taxon>
        <taxon>Spermatophyta</taxon>
        <taxon>Magnoliopsida</taxon>
        <taxon>eudicotyledons</taxon>
        <taxon>Gunneridae</taxon>
        <taxon>Pentapetalae</taxon>
        <taxon>rosids</taxon>
        <taxon>malvids</taxon>
        <taxon>Brassicales</taxon>
        <taxon>Brassicaceae</taxon>
        <taxon>Brassiceae</taxon>
        <taxon>Brassica</taxon>
    </lineage>
</organism>
<dbReference type="Pfam" id="PF02362">
    <property type="entry name" value="B3"/>
    <property type="match status" value="1"/>
</dbReference>
<dbReference type="PANTHER" id="PTHR31920:SF125">
    <property type="entry name" value="TF-B3 DOMAIN-CONTAINING PROTEIN"/>
    <property type="match status" value="1"/>
</dbReference>
<keyword evidence="2" id="KW-0805">Transcription regulation</keyword>
<evidence type="ECO:0000256" key="2">
    <source>
        <dbReference type="ARBA" id="ARBA00023015"/>
    </source>
</evidence>
<evidence type="ECO:0000256" key="3">
    <source>
        <dbReference type="ARBA" id="ARBA00023125"/>
    </source>
</evidence>
<feature type="region of interest" description="Disordered" evidence="6">
    <location>
        <begin position="406"/>
        <end position="435"/>
    </location>
</feature>
<feature type="compositionally biased region" description="Pro residues" evidence="6">
    <location>
        <begin position="156"/>
        <end position="166"/>
    </location>
</feature>
<name>A0ABQ7YPV7_BRANA</name>
<proteinExistence type="predicted"/>
<feature type="region of interest" description="Disordered" evidence="6">
    <location>
        <begin position="145"/>
        <end position="174"/>
    </location>
</feature>
<evidence type="ECO:0000256" key="6">
    <source>
        <dbReference type="SAM" id="MobiDB-lite"/>
    </source>
</evidence>
<dbReference type="SUPFAM" id="SSF101936">
    <property type="entry name" value="DNA-binding pseudobarrel domain"/>
    <property type="match status" value="3"/>
</dbReference>
<evidence type="ECO:0000256" key="5">
    <source>
        <dbReference type="ARBA" id="ARBA00023242"/>
    </source>
</evidence>
<sequence>MMFGKKTKKMSGKSVYNLLQDNVSKPRFCKSLSTGETWSSKSMVALFSIERIIPEEFVRSAPVAFEHRVVFSVRWGNSWQLWLQRDKNGLFMEEEDWDEFVSDNFLGPNDVLLFIHVDTMFIEVQIYKQDSYHLKEITSAPLQTDPQAEVVTPLPQTSPPETPAPAPASTSGARQADALVNNPEQYLSNPSNPFYVKKLGKKIDVLYVSHLVTERYGLQFGPHNSPMFYILPNEKIEANTKIYGGCACFNGWAAICRKYKLKQGDAVVCELERSGGVVTASWLLFFGYVSKPRFCKSLSTGETWSSKSMVALFSIERIIPEEFVRSAPVAFEHRVVFSVRWGNSWQLWLQRDKNGLFMEEEDWDEFVRPNDVLLFIHVDTMFIEVQIYKQDSYHLKEITSAPLQTDPQAEVVTPLPQTSPPETPAPAPASTSGARQADALVNNPEQYLSNPSNPSISWYVSHLVTERYGLQFGPHNSPMFYILPNEKIEANTKIYGGCACFNGWAAICRKYKLKQGDAVVCELERSGGVVTAVRLHFPNE</sequence>
<dbReference type="PANTHER" id="PTHR31920">
    <property type="entry name" value="B3 DOMAIN-CONTAINING"/>
    <property type="match status" value="1"/>
</dbReference>
<gene>
    <name evidence="8" type="ORF">HID58_077279</name>
</gene>
<evidence type="ECO:0000259" key="7">
    <source>
        <dbReference type="PROSITE" id="PS50863"/>
    </source>
</evidence>
<protein>
    <recommendedName>
        <fullName evidence="7">TF-B3 domain-containing protein</fullName>
    </recommendedName>
</protein>
<keyword evidence="5" id="KW-0539">Nucleus</keyword>
<dbReference type="InterPro" id="IPR050655">
    <property type="entry name" value="Plant_B3_domain"/>
</dbReference>
<reference evidence="8 9" key="1">
    <citation type="submission" date="2021-05" db="EMBL/GenBank/DDBJ databases">
        <title>Genome Assembly of Synthetic Allotetraploid Brassica napus Reveals Homoeologous Exchanges between Subgenomes.</title>
        <authorList>
            <person name="Davis J.T."/>
        </authorList>
    </citation>
    <scope>NUCLEOTIDE SEQUENCE [LARGE SCALE GENOMIC DNA]</scope>
    <source>
        <strain evidence="9">cv. Da-Ae</strain>
        <tissue evidence="8">Seedling</tissue>
    </source>
</reference>
<dbReference type="Gene3D" id="2.40.330.10">
    <property type="entry name" value="DNA-binding pseudobarrel domain"/>
    <property type="match status" value="2"/>
</dbReference>
<dbReference type="Proteomes" id="UP000824890">
    <property type="component" value="Unassembled WGS sequence"/>
</dbReference>
<accession>A0ABQ7YPV7</accession>
<dbReference type="InterPro" id="IPR015300">
    <property type="entry name" value="DNA-bd_pseudobarrel_sf"/>
</dbReference>
<feature type="domain" description="TF-B3" evidence="7">
    <location>
        <begin position="52"/>
        <end position="130"/>
    </location>
</feature>
<keyword evidence="9" id="KW-1185">Reference proteome</keyword>
<dbReference type="SMART" id="SM01019">
    <property type="entry name" value="B3"/>
    <property type="match status" value="4"/>
</dbReference>
<feature type="compositionally biased region" description="Pro residues" evidence="6">
    <location>
        <begin position="417"/>
        <end position="427"/>
    </location>
</feature>